<sequence>MKLTNLMTVNPMPNLIAVIQKTVVDPAIVQKLQRINLENVSVSGVDLGIRNLAATITRTWDNSEIHESNVLHKSKDFHFRLKICAKICKPNRDSMPAHRVYTNTPKRSIKRKMEIWNLGTKPTQDERRTRVPMNPKDRWTDLDVLRIEKRHSLKATLYKRQPLNA</sequence>
<dbReference type="EMBL" id="WJQU01000004">
    <property type="protein sequence ID" value="KAJ6634610.1"/>
    <property type="molecule type" value="Genomic_DNA"/>
</dbReference>
<feature type="non-terminal residue" evidence="1">
    <location>
        <position position="1"/>
    </location>
</feature>
<dbReference type="Proteomes" id="UP001151699">
    <property type="component" value="Chromosome C"/>
</dbReference>
<accession>A0A9Q0MMC6</accession>
<dbReference type="AlphaFoldDB" id="A0A9Q0MMC6"/>
<gene>
    <name evidence="1" type="ORF">Bhyg_13185</name>
</gene>
<evidence type="ECO:0000313" key="2">
    <source>
        <dbReference type="Proteomes" id="UP001151699"/>
    </source>
</evidence>
<organism evidence="1 2">
    <name type="scientific">Pseudolycoriella hygida</name>
    <dbReference type="NCBI Taxonomy" id="35572"/>
    <lineage>
        <taxon>Eukaryota</taxon>
        <taxon>Metazoa</taxon>
        <taxon>Ecdysozoa</taxon>
        <taxon>Arthropoda</taxon>
        <taxon>Hexapoda</taxon>
        <taxon>Insecta</taxon>
        <taxon>Pterygota</taxon>
        <taxon>Neoptera</taxon>
        <taxon>Endopterygota</taxon>
        <taxon>Diptera</taxon>
        <taxon>Nematocera</taxon>
        <taxon>Sciaroidea</taxon>
        <taxon>Sciaridae</taxon>
        <taxon>Pseudolycoriella</taxon>
    </lineage>
</organism>
<reference evidence="1" key="1">
    <citation type="submission" date="2022-07" db="EMBL/GenBank/DDBJ databases">
        <authorList>
            <person name="Trinca V."/>
            <person name="Uliana J.V.C."/>
            <person name="Torres T.T."/>
            <person name="Ward R.J."/>
            <person name="Monesi N."/>
        </authorList>
    </citation>
    <scope>NUCLEOTIDE SEQUENCE</scope>
    <source>
        <strain evidence="1">HSMRA1968</strain>
        <tissue evidence="1">Whole embryos</tissue>
    </source>
</reference>
<protein>
    <submittedName>
        <fullName evidence="1">Uncharacterized protein</fullName>
    </submittedName>
</protein>
<name>A0A9Q0MMC6_9DIPT</name>
<evidence type="ECO:0000313" key="1">
    <source>
        <dbReference type="EMBL" id="KAJ6634610.1"/>
    </source>
</evidence>
<keyword evidence="2" id="KW-1185">Reference proteome</keyword>
<proteinExistence type="predicted"/>
<comment type="caution">
    <text evidence="1">The sequence shown here is derived from an EMBL/GenBank/DDBJ whole genome shotgun (WGS) entry which is preliminary data.</text>
</comment>